<dbReference type="Proteomes" id="UP000717328">
    <property type="component" value="Unassembled WGS sequence"/>
</dbReference>
<keyword evidence="3" id="KW-1185">Reference proteome</keyword>
<dbReference type="EMBL" id="JABCKI010006716">
    <property type="protein sequence ID" value="KAG5634025.1"/>
    <property type="molecule type" value="Genomic_DNA"/>
</dbReference>
<sequence length="645" mass="69730">MPFVNQHIGLDNEYCQYSQSEDAIYNWVAAPPQGTIHEAHIASSSSARPLPHPSPYYGAPVARENHTYSDAPPAQGTVYATYDQIHGYPAPASHAPFVSDSLNHPPPPPSTSNYMPLVAGEYTYPYVSPAPPQGPDYGTSAWDRPYSNVSQPAPPQGAMYHVPVAGSSALPPSNSSHVPLVAQAYGYSNAPPAPPQGPAYGTSAWDRQHGDIASSSSARPLPRPSPYCVPPAAQEYSTYSNASFAPPHLDPRYVDPIPQAPASSSATPLSSASYRHPAPRAQGIPPSTIPRDRDHSLPPFSSAVPEAASDQRFIPTIEAWRNMPRPAAPIQTPAILAPLSAENLLLPAAVIDAGEQTLPSASHRRRSQRYPGPGRNSRTTSPSTVARRGTWRSQRKAEGRGLRLRLSTFRNGSLVNIQGRPRGSGNTTLGEPLVDLAPREEVWDGNVQASGSGDALIGAPIFYHHPTLESNNPRVSLTILHVLAGKGSGSDHNTPPWLLSSMADIDRLRNSRDERVEQTYSEEAIESQTSHIFQQTTHQGRMGEEIARQSRIVEDHVAGNRIPLLENITPYQVRGGWRADRANNETAQPPDAFTPVTLQGLQTHTSGRAGMMDPRILTVYENSVGQSQSLLQEFVVDSLVNQVVL</sequence>
<feature type="region of interest" description="Disordered" evidence="1">
    <location>
        <begin position="189"/>
        <end position="229"/>
    </location>
</feature>
<name>A0A9P7FN34_9AGAR</name>
<evidence type="ECO:0000313" key="2">
    <source>
        <dbReference type="EMBL" id="KAG5634025.1"/>
    </source>
</evidence>
<gene>
    <name evidence="2" type="ORF">H0H81_003854</name>
</gene>
<comment type="caution">
    <text evidence="2">The sequence shown here is derived from an EMBL/GenBank/DDBJ whole genome shotgun (WGS) entry which is preliminary data.</text>
</comment>
<evidence type="ECO:0000256" key="1">
    <source>
        <dbReference type="SAM" id="MobiDB-lite"/>
    </source>
</evidence>
<reference evidence="2" key="2">
    <citation type="submission" date="2021-10" db="EMBL/GenBank/DDBJ databases">
        <title>Phylogenomics reveals ancestral predisposition of the termite-cultivated fungus Termitomyces towards a domesticated lifestyle.</title>
        <authorList>
            <person name="Auxier B."/>
            <person name="Grum-Grzhimaylo A."/>
            <person name="Cardenas M.E."/>
            <person name="Lodge J.D."/>
            <person name="Laessoe T."/>
            <person name="Pedersen O."/>
            <person name="Smith M.E."/>
            <person name="Kuyper T.W."/>
            <person name="Franco-Molano E.A."/>
            <person name="Baroni T.J."/>
            <person name="Aanen D.K."/>
        </authorList>
    </citation>
    <scope>NUCLEOTIDE SEQUENCE</scope>
    <source>
        <strain evidence="2">D49</strain>
    </source>
</reference>
<protein>
    <submittedName>
        <fullName evidence="2">Uncharacterized protein</fullName>
    </submittedName>
</protein>
<feature type="non-terminal residue" evidence="2">
    <location>
        <position position="645"/>
    </location>
</feature>
<organism evidence="2 3">
    <name type="scientific">Sphagnurus paluster</name>
    <dbReference type="NCBI Taxonomy" id="117069"/>
    <lineage>
        <taxon>Eukaryota</taxon>
        <taxon>Fungi</taxon>
        <taxon>Dikarya</taxon>
        <taxon>Basidiomycota</taxon>
        <taxon>Agaricomycotina</taxon>
        <taxon>Agaricomycetes</taxon>
        <taxon>Agaricomycetidae</taxon>
        <taxon>Agaricales</taxon>
        <taxon>Tricholomatineae</taxon>
        <taxon>Lyophyllaceae</taxon>
        <taxon>Sphagnurus</taxon>
    </lineage>
</organism>
<accession>A0A9P7FN34</accession>
<evidence type="ECO:0000313" key="3">
    <source>
        <dbReference type="Proteomes" id="UP000717328"/>
    </source>
</evidence>
<dbReference type="AlphaFoldDB" id="A0A9P7FN34"/>
<feature type="region of interest" description="Disordered" evidence="1">
    <location>
        <begin position="356"/>
        <end position="399"/>
    </location>
</feature>
<reference evidence="2" key="1">
    <citation type="submission" date="2021-02" db="EMBL/GenBank/DDBJ databases">
        <authorList>
            <person name="Nieuwenhuis M."/>
            <person name="Van De Peppel L.J.J."/>
        </authorList>
    </citation>
    <scope>NUCLEOTIDE SEQUENCE</scope>
    <source>
        <strain evidence="2">D49</strain>
    </source>
</reference>
<feature type="compositionally biased region" description="Low complexity" evidence="1">
    <location>
        <begin position="256"/>
        <end position="273"/>
    </location>
</feature>
<proteinExistence type="predicted"/>
<feature type="region of interest" description="Disordered" evidence="1">
    <location>
        <begin position="250"/>
        <end position="308"/>
    </location>
</feature>